<dbReference type="GeneID" id="109562876"/>
<feature type="region of interest" description="Disordered" evidence="7">
    <location>
        <begin position="510"/>
        <end position="545"/>
    </location>
</feature>
<dbReference type="RefSeq" id="XP_070650634.1">
    <property type="nucleotide sequence ID" value="XM_070794533.1"/>
</dbReference>
<dbReference type="InterPro" id="IPR038081">
    <property type="entry name" value="CalX-like_sf"/>
</dbReference>
<dbReference type="InterPro" id="IPR003644">
    <property type="entry name" value="Calx_beta"/>
</dbReference>
<evidence type="ECO:0000256" key="2">
    <source>
        <dbReference type="ARBA" id="ARBA00022729"/>
    </source>
</evidence>
<dbReference type="InterPro" id="IPR039005">
    <property type="entry name" value="CSPG_rpt"/>
</dbReference>
<feature type="repeat" description="CSPG" evidence="6">
    <location>
        <begin position="164"/>
        <end position="260"/>
    </location>
</feature>
<evidence type="ECO:0000256" key="6">
    <source>
        <dbReference type="PROSITE-ProRule" id="PRU01201"/>
    </source>
</evidence>
<comment type="similarity">
    <text evidence="1">Belongs to the FRAS1 family.</text>
</comment>
<accession>A0ABM4SS67</accession>
<dbReference type="InterPro" id="IPR001304">
    <property type="entry name" value="C-type_lectin-like"/>
</dbReference>
<keyword evidence="9" id="KW-1185">Reference proteome</keyword>
<dbReference type="InterPro" id="IPR016186">
    <property type="entry name" value="C-type_lectin-like/link_sf"/>
</dbReference>
<dbReference type="PANTHER" id="PTHR45739">
    <property type="entry name" value="MATRIX PROTEIN, PUTATIVE-RELATED"/>
    <property type="match status" value="1"/>
</dbReference>
<dbReference type="InterPro" id="IPR051561">
    <property type="entry name" value="FRAS1_ECM"/>
</dbReference>
<evidence type="ECO:0000256" key="3">
    <source>
        <dbReference type="ARBA" id="ARBA00022737"/>
    </source>
</evidence>
<sequence length="715" mass="80206">MVTQESMLKAALPLFARFIVSNGLQTKPGIFEITLETVDTALPVVTRNKGLRLVEGATGLLSPDLLQLTDPDTPAEKLTFLLAQLPRHGQLYLRGMALIPHNFTQLDVDSGHVAYRHLGGDSWTDHFTFVATDGTNHGFLVDGRVWQEPVSFTIQVDQLDKAAPRVTHLHSPSQVGLLKNGCYGIYITSHVLKASDPDTDDNQIIFKILRGPQHGHLENSTTGEFIHEKFSQKDLNSKTILYIINPSLEVNSDTMEFQVMDPTGNSATPQSLELNWSHIEWSRTEYEVCENMGMLPLEITRRGYSMDSAFVTVQVNQVSATVGKDFTMTPSKLVQFDPGMSTKMWNIAITYDGLEEDDEVFEVILNSPVNAVLGTKTKTAVKILDSKGGQCHPSYAFNSNMPSAWEKGIWHLLSPGASSPTTSDSFHLERRPLPTSKQLAVTRGDALRDFGSEDLSPVKLRTRGDGKTVPPSSVYKNRTDIIYNYHGVISLKLEDDGSPARRRKANVSFISEPQKTTKVAEPPQADKEESTTGSHFPRQDPLPSFPKNCTPELKGLFHFEESLQKLYKCDGIAWRSWSPHTKEVEDKSCPAGWHHHSGYCHSLITEQKGTWTTAAQACREHHQGSLVTVISRQHMRWLWDISGRKPFWIGLNDQVRAGHWEWIGGEPVTFTNWRRGPPQRSRHGKDCVLVQRPGKWHTKDCRKGKSHSYVCSRKL</sequence>
<keyword evidence="4" id="KW-0106">Calcium</keyword>
<dbReference type="PANTHER" id="PTHR45739:SF7">
    <property type="entry name" value="FRAS1-RELATED EXTRACELLULAR MATRIX PROTEIN 1"/>
    <property type="match status" value="1"/>
</dbReference>
<dbReference type="Pfam" id="PF03160">
    <property type="entry name" value="Calx-beta"/>
    <property type="match status" value="1"/>
</dbReference>
<evidence type="ECO:0000313" key="9">
    <source>
        <dbReference type="Proteomes" id="UP001652663"/>
    </source>
</evidence>
<dbReference type="Gene3D" id="2.60.40.2030">
    <property type="match status" value="1"/>
</dbReference>
<protein>
    <submittedName>
        <fullName evidence="10">FRAS1-related extracellular matrix protein 1 isoform X4</fullName>
    </submittedName>
</protein>
<organism evidence="9 10">
    <name type="scientific">Bos indicus</name>
    <name type="common">Zebu</name>
    <dbReference type="NCBI Taxonomy" id="9915"/>
    <lineage>
        <taxon>Eukaryota</taxon>
        <taxon>Metazoa</taxon>
        <taxon>Chordata</taxon>
        <taxon>Craniata</taxon>
        <taxon>Vertebrata</taxon>
        <taxon>Euteleostomi</taxon>
        <taxon>Mammalia</taxon>
        <taxon>Eutheria</taxon>
        <taxon>Laurasiatheria</taxon>
        <taxon>Artiodactyla</taxon>
        <taxon>Ruminantia</taxon>
        <taxon>Pecora</taxon>
        <taxon>Bovidae</taxon>
        <taxon>Bovinae</taxon>
        <taxon>Bos</taxon>
    </lineage>
</organism>
<proteinExistence type="inferred from homology"/>
<keyword evidence="3" id="KW-0677">Repeat</keyword>
<dbReference type="Pfam" id="PF16184">
    <property type="entry name" value="Cadherin_3"/>
    <property type="match status" value="2"/>
</dbReference>
<dbReference type="InterPro" id="IPR016187">
    <property type="entry name" value="CTDL_fold"/>
</dbReference>
<dbReference type="Proteomes" id="UP001652663">
    <property type="component" value="Chromosome 8"/>
</dbReference>
<evidence type="ECO:0000313" key="10">
    <source>
        <dbReference type="RefSeq" id="XP_070650634.1"/>
    </source>
</evidence>
<gene>
    <name evidence="10" type="primary">FREM1</name>
</gene>
<feature type="repeat" description="CSPG" evidence="6">
    <location>
        <begin position="42"/>
        <end position="132"/>
    </location>
</feature>
<evidence type="ECO:0000256" key="4">
    <source>
        <dbReference type="ARBA" id="ARBA00022837"/>
    </source>
</evidence>
<dbReference type="PROSITE" id="PS51854">
    <property type="entry name" value="CSPG"/>
    <property type="match status" value="2"/>
</dbReference>
<dbReference type="PROSITE" id="PS50041">
    <property type="entry name" value="C_TYPE_LECTIN_2"/>
    <property type="match status" value="1"/>
</dbReference>
<name>A0ABM4SS67_BOSIN</name>
<keyword evidence="5" id="KW-0325">Glycoprotein</keyword>
<evidence type="ECO:0000259" key="8">
    <source>
        <dbReference type="PROSITE" id="PS50041"/>
    </source>
</evidence>
<dbReference type="SMART" id="SM00034">
    <property type="entry name" value="CLECT"/>
    <property type="match status" value="1"/>
</dbReference>
<dbReference type="Gene3D" id="3.10.100.10">
    <property type="entry name" value="Mannose-Binding Protein A, subunit A"/>
    <property type="match status" value="1"/>
</dbReference>
<feature type="domain" description="C-type lectin" evidence="8">
    <location>
        <begin position="596"/>
        <end position="703"/>
    </location>
</feature>
<evidence type="ECO:0000256" key="7">
    <source>
        <dbReference type="SAM" id="MobiDB-lite"/>
    </source>
</evidence>
<evidence type="ECO:0000256" key="5">
    <source>
        <dbReference type="ARBA" id="ARBA00023180"/>
    </source>
</evidence>
<dbReference type="SUPFAM" id="SSF56436">
    <property type="entry name" value="C-type lectin-like"/>
    <property type="match status" value="1"/>
</dbReference>
<evidence type="ECO:0000256" key="1">
    <source>
        <dbReference type="ARBA" id="ARBA00005529"/>
    </source>
</evidence>
<dbReference type="Pfam" id="PF00059">
    <property type="entry name" value="Lectin_C"/>
    <property type="match status" value="1"/>
</dbReference>
<dbReference type="SUPFAM" id="SSF141072">
    <property type="entry name" value="CalX-like"/>
    <property type="match status" value="1"/>
</dbReference>
<dbReference type="CDD" id="cd00037">
    <property type="entry name" value="CLECT"/>
    <property type="match status" value="1"/>
</dbReference>
<keyword evidence="2" id="KW-0732">Signal</keyword>
<reference evidence="10" key="1">
    <citation type="submission" date="2025-08" db="UniProtKB">
        <authorList>
            <consortium name="RefSeq"/>
        </authorList>
    </citation>
    <scope>IDENTIFICATION</scope>
    <source>
        <tissue evidence="10">Blood</tissue>
    </source>
</reference>